<dbReference type="InterPro" id="IPR013249">
    <property type="entry name" value="RNA_pol_sigma70_r4_t2"/>
</dbReference>
<dbReference type="SUPFAM" id="SSF88659">
    <property type="entry name" value="Sigma3 and sigma4 domains of RNA polymerase sigma factors"/>
    <property type="match status" value="1"/>
</dbReference>
<organism evidence="4 5">
    <name type="scientific">Paenibacillus hodogayensis</name>
    <dbReference type="NCBI Taxonomy" id="279208"/>
    <lineage>
        <taxon>Bacteria</taxon>
        <taxon>Bacillati</taxon>
        <taxon>Bacillota</taxon>
        <taxon>Bacilli</taxon>
        <taxon>Bacillales</taxon>
        <taxon>Paenibacillaceae</taxon>
        <taxon>Paenibacillus</taxon>
    </lineage>
</organism>
<dbReference type="InterPro" id="IPR032710">
    <property type="entry name" value="NTF2-like_dom_sf"/>
</dbReference>
<dbReference type="SUPFAM" id="SSF54427">
    <property type="entry name" value="NTF2-like"/>
    <property type="match status" value="1"/>
</dbReference>
<feature type="domain" description="RNA polymerase sigma-70 region 2" evidence="2">
    <location>
        <begin position="7"/>
        <end position="71"/>
    </location>
</feature>
<gene>
    <name evidence="4" type="primary">sigJ</name>
    <name evidence="4" type="ORF">ACFFNY_05840</name>
</gene>
<comment type="caution">
    <text evidence="4">The sequence shown here is derived from an EMBL/GenBank/DDBJ whole genome shotgun (WGS) entry which is preliminary data.</text>
</comment>
<dbReference type="NCBIfam" id="TIGR02937">
    <property type="entry name" value="sigma70-ECF"/>
    <property type="match status" value="1"/>
</dbReference>
<dbReference type="NCBIfam" id="NF007214">
    <property type="entry name" value="PRK09636.1"/>
    <property type="match status" value="1"/>
</dbReference>
<dbReference type="RefSeq" id="WP_344905858.1">
    <property type="nucleotide sequence ID" value="NZ_BAAAYO010000002.1"/>
</dbReference>
<dbReference type="InterPro" id="IPR013324">
    <property type="entry name" value="RNA_pol_sigma_r3/r4-like"/>
</dbReference>
<name>A0ABV5VS29_9BACL</name>
<dbReference type="EMBL" id="JBHMAG010000004">
    <property type="protein sequence ID" value="MFB9751089.1"/>
    <property type="molecule type" value="Genomic_DNA"/>
</dbReference>
<evidence type="ECO:0000259" key="3">
    <source>
        <dbReference type="Pfam" id="PF08281"/>
    </source>
</evidence>
<evidence type="ECO:0000313" key="5">
    <source>
        <dbReference type="Proteomes" id="UP001589619"/>
    </source>
</evidence>
<dbReference type="PANTHER" id="PTHR30173:SF36">
    <property type="entry name" value="ECF RNA POLYMERASE SIGMA FACTOR SIGJ"/>
    <property type="match status" value="1"/>
</dbReference>
<evidence type="ECO:0000313" key="4">
    <source>
        <dbReference type="EMBL" id="MFB9751089.1"/>
    </source>
</evidence>
<comment type="subunit">
    <text evidence="1">Interacts transiently with the RNA polymerase catalytic core formed by RpoA, RpoB, RpoC and RpoZ (2 alpha, 1 beta, 1 beta' and 1 omega subunit) to form the RNA polymerase holoenzyme that can initiate transcription.</text>
</comment>
<protein>
    <submittedName>
        <fullName evidence="4">RNA polymerase sigma factor SigJ</fullName>
    </submittedName>
</protein>
<dbReference type="Gene3D" id="1.10.10.10">
    <property type="entry name" value="Winged helix-like DNA-binding domain superfamily/Winged helix DNA-binding domain"/>
    <property type="match status" value="1"/>
</dbReference>
<dbReference type="Gene3D" id="1.10.1740.10">
    <property type="match status" value="1"/>
</dbReference>
<dbReference type="InterPro" id="IPR052704">
    <property type="entry name" value="ECF_Sigma-70_Domain"/>
</dbReference>
<dbReference type="SUPFAM" id="SSF88946">
    <property type="entry name" value="Sigma2 domain of RNA polymerase sigma factors"/>
    <property type="match status" value="1"/>
</dbReference>
<keyword evidence="5" id="KW-1185">Reference proteome</keyword>
<dbReference type="Pfam" id="PF04542">
    <property type="entry name" value="Sigma70_r2"/>
    <property type="match status" value="1"/>
</dbReference>
<evidence type="ECO:0000259" key="2">
    <source>
        <dbReference type="Pfam" id="PF04542"/>
    </source>
</evidence>
<dbReference type="PANTHER" id="PTHR30173">
    <property type="entry name" value="SIGMA 19 FACTOR"/>
    <property type="match status" value="1"/>
</dbReference>
<accession>A0ABV5VS29</accession>
<proteinExistence type="predicted"/>
<sequence>MNMESAYETYRKLLFSIAYRLLGSRTEAEDAVQDVFVSLHSVDPDSIDNLKAFLSRSVANRCLNSLKSAKKRKELYPGPWLPEPLYAGTEAEPGYRLELAEEIRYAYLVMLELLSPMERAVFVLRGAFDFEYAEIAGIIGKTEDNCRKILSRARRKITEAGYDAVSSGETERSNVGPFIEAMRQGNIATAIGLLADSVVLMTDGGGKVRSAMRPLAGIERVGAFLAGIARKRAFADGVDPVTVNGETGMRVRRTFMPDAIWSFSFDPQTGLITRIYAVSNPDKLIGE</sequence>
<dbReference type="InterPro" id="IPR036388">
    <property type="entry name" value="WH-like_DNA-bd_sf"/>
</dbReference>
<dbReference type="Pfam" id="PF08281">
    <property type="entry name" value="Sigma70_r4_2"/>
    <property type="match status" value="1"/>
</dbReference>
<dbReference type="InterPro" id="IPR007627">
    <property type="entry name" value="RNA_pol_sigma70_r2"/>
</dbReference>
<dbReference type="InterPro" id="IPR013325">
    <property type="entry name" value="RNA_pol_sigma_r2"/>
</dbReference>
<reference evidence="4 5" key="1">
    <citation type="submission" date="2024-09" db="EMBL/GenBank/DDBJ databases">
        <authorList>
            <person name="Sun Q."/>
            <person name="Mori K."/>
        </authorList>
    </citation>
    <scope>NUCLEOTIDE SEQUENCE [LARGE SCALE GENOMIC DNA]</scope>
    <source>
        <strain evidence="4 5">JCM 12520</strain>
    </source>
</reference>
<feature type="domain" description="RNA polymerase sigma factor 70 region 4 type 2" evidence="3">
    <location>
        <begin position="107"/>
        <end position="157"/>
    </location>
</feature>
<dbReference type="Proteomes" id="UP001589619">
    <property type="component" value="Unassembled WGS sequence"/>
</dbReference>
<evidence type="ECO:0000256" key="1">
    <source>
        <dbReference type="ARBA" id="ARBA00011344"/>
    </source>
</evidence>
<dbReference type="InterPro" id="IPR014284">
    <property type="entry name" value="RNA_pol_sigma-70_dom"/>
</dbReference>